<dbReference type="Proteomes" id="UP000028030">
    <property type="component" value="Unassembled WGS sequence"/>
</dbReference>
<evidence type="ECO:0000313" key="2">
    <source>
        <dbReference type="EMBL" id="KEQ39491.1"/>
    </source>
</evidence>
<evidence type="ECO:0000313" key="3">
    <source>
        <dbReference type="Proteomes" id="UP000028030"/>
    </source>
</evidence>
<dbReference type="Pfam" id="PF01381">
    <property type="entry name" value="HTH_3"/>
    <property type="match status" value="1"/>
</dbReference>
<evidence type="ECO:0000259" key="1">
    <source>
        <dbReference type="PROSITE" id="PS50943"/>
    </source>
</evidence>
<name>A0A081Q968_STRMT</name>
<dbReference type="OrthoDB" id="1150409at2"/>
<dbReference type="InterPro" id="IPR041315">
    <property type="entry name" value="PlcR_TPR"/>
</dbReference>
<comment type="caution">
    <text evidence="2">The sequence shown here is derived from an EMBL/GenBank/DDBJ whole genome shotgun (WGS) entry which is preliminary data.</text>
</comment>
<dbReference type="AlphaFoldDB" id="A0A081Q968"/>
<dbReference type="PROSITE" id="PS50943">
    <property type="entry name" value="HTH_CROC1"/>
    <property type="match status" value="1"/>
</dbReference>
<accession>A0A081Q968</accession>
<proteinExistence type="predicted"/>
<dbReference type="Pfam" id="PF18768">
    <property type="entry name" value="RNPP_C"/>
    <property type="match status" value="1"/>
</dbReference>
<dbReference type="SMART" id="SM00530">
    <property type="entry name" value="HTH_XRE"/>
    <property type="match status" value="1"/>
</dbReference>
<dbReference type="PANTHER" id="PTHR37038">
    <property type="entry name" value="TRANSCRIPTIONAL REGULATOR-RELATED"/>
    <property type="match status" value="1"/>
</dbReference>
<dbReference type="CDD" id="cd00093">
    <property type="entry name" value="HTH_XRE"/>
    <property type="match status" value="1"/>
</dbReference>
<organism evidence="2 3">
    <name type="scientific">Streptococcus mitis</name>
    <dbReference type="NCBI Taxonomy" id="28037"/>
    <lineage>
        <taxon>Bacteria</taxon>
        <taxon>Bacillati</taxon>
        <taxon>Bacillota</taxon>
        <taxon>Bacilli</taxon>
        <taxon>Lactobacillales</taxon>
        <taxon>Streptococcaceae</taxon>
        <taxon>Streptococcus</taxon>
        <taxon>Streptococcus mitis group</taxon>
    </lineage>
</organism>
<gene>
    <name evidence="2" type="ORF">SK642_1623</name>
</gene>
<dbReference type="InterPro" id="IPR011990">
    <property type="entry name" value="TPR-like_helical_dom_sf"/>
</dbReference>
<sequence length="290" mass="34773">MGMLLATRLKNKRKELKLSQKELAEGICEQGQISRMEQGKYSPGSELLFQLSKRLKVSMDYFFEDTEVSSLENIDKFKELSKKFLDEREYESLHYIYELEKSKRARLSAKDQIYLDWIDTLVQFRYLNHQTEAVAKLEKILLSLKKSDFYYLQLGNTLANFYFDMGQEDTYQELYQLLKENLQSLSVHHLEQLELMIKFRYNYCRYLWLNERTSEAIEEITETIAICKRYNSSYRLADLYCLLGNISVGFAERDRILGFYQVSYQLYKHEENQRMMLEIEKEMKLLESED</sequence>
<dbReference type="InterPro" id="IPR010982">
    <property type="entry name" value="Lambda_DNA-bd_dom_sf"/>
</dbReference>
<dbReference type="PANTHER" id="PTHR37038:SF14">
    <property type="entry name" value="TRANSCRIPTIONAL ACTIVATOR"/>
    <property type="match status" value="1"/>
</dbReference>
<feature type="domain" description="HTH cro/C1-type" evidence="1">
    <location>
        <begin position="9"/>
        <end position="62"/>
    </location>
</feature>
<protein>
    <submittedName>
        <fullName evidence="2">Helix-turn-helix family protein</fullName>
    </submittedName>
</protein>
<dbReference type="Gene3D" id="1.25.40.10">
    <property type="entry name" value="Tetratricopeptide repeat domain"/>
    <property type="match status" value="1"/>
</dbReference>
<dbReference type="GO" id="GO:0003677">
    <property type="term" value="F:DNA binding"/>
    <property type="evidence" value="ECO:0007669"/>
    <property type="project" value="InterPro"/>
</dbReference>
<dbReference type="RefSeq" id="WP_033684331.1">
    <property type="nucleotide sequence ID" value="NZ_JPFW01000009.1"/>
</dbReference>
<reference evidence="2 3" key="1">
    <citation type="submission" date="2014-05" db="EMBL/GenBank/DDBJ databases">
        <authorList>
            <person name="Daugherty S.C."/>
            <person name="Tallon L.J."/>
            <person name="Sadzewicz L."/>
            <person name="Kilian M."/>
            <person name="Tettelin H."/>
        </authorList>
    </citation>
    <scope>NUCLEOTIDE SEQUENCE [LARGE SCALE GENOMIC DNA]</scope>
    <source>
        <strain evidence="2 3">SK642</strain>
    </source>
</reference>
<dbReference type="InterPro" id="IPR053163">
    <property type="entry name" value="HTH-type_regulator_Rgg"/>
</dbReference>
<dbReference type="EMBL" id="JPFW01000009">
    <property type="protein sequence ID" value="KEQ39491.1"/>
    <property type="molecule type" value="Genomic_DNA"/>
</dbReference>
<dbReference type="PATRIC" id="fig|28037.97.peg.1558"/>
<dbReference type="InterPro" id="IPR001387">
    <property type="entry name" value="Cro/C1-type_HTH"/>
</dbReference>
<dbReference type="SUPFAM" id="SSF47413">
    <property type="entry name" value="lambda repressor-like DNA-binding domains"/>
    <property type="match status" value="1"/>
</dbReference>